<sequence>MAVMSLQRGSAEPEEKPGTDVMDCYPGNSEQRLKMILKTSWEWHKEVKLDRKLLQLELDSPFKVDIDDTNEYCINGHRKDSMC</sequence>
<name>A0A0Q3X6Y8_AMAAE</name>
<evidence type="ECO:0000256" key="1">
    <source>
        <dbReference type="SAM" id="MobiDB-lite"/>
    </source>
</evidence>
<reference evidence="2 3" key="1">
    <citation type="submission" date="2015-10" db="EMBL/GenBank/DDBJ databases">
        <authorList>
            <person name="Gilbert D.G."/>
        </authorList>
    </citation>
    <scope>NUCLEOTIDE SEQUENCE [LARGE SCALE GENOMIC DNA]</scope>
    <source>
        <strain evidence="2">FVVF132</strain>
    </source>
</reference>
<dbReference type="Proteomes" id="UP000051836">
    <property type="component" value="Unassembled WGS sequence"/>
</dbReference>
<gene>
    <name evidence="2" type="ORF">AAES_04449</name>
</gene>
<keyword evidence="3" id="KW-1185">Reference proteome</keyword>
<evidence type="ECO:0000313" key="3">
    <source>
        <dbReference type="Proteomes" id="UP000051836"/>
    </source>
</evidence>
<accession>A0A0Q3X6Y8</accession>
<dbReference type="AlphaFoldDB" id="A0A0Q3X6Y8"/>
<protein>
    <submittedName>
        <fullName evidence="2">Uncharacterized protein</fullName>
    </submittedName>
</protein>
<comment type="caution">
    <text evidence="2">The sequence shown here is derived from an EMBL/GenBank/DDBJ whole genome shotgun (WGS) entry which is preliminary data.</text>
</comment>
<organism evidence="2 3">
    <name type="scientific">Amazona aestiva</name>
    <name type="common">Blue-fronted Amazon parrot</name>
    <dbReference type="NCBI Taxonomy" id="12930"/>
    <lineage>
        <taxon>Eukaryota</taxon>
        <taxon>Metazoa</taxon>
        <taxon>Chordata</taxon>
        <taxon>Craniata</taxon>
        <taxon>Vertebrata</taxon>
        <taxon>Euteleostomi</taxon>
        <taxon>Archelosauria</taxon>
        <taxon>Archosauria</taxon>
        <taxon>Dinosauria</taxon>
        <taxon>Saurischia</taxon>
        <taxon>Theropoda</taxon>
        <taxon>Coelurosauria</taxon>
        <taxon>Aves</taxon>
        <taxon>Neognathae</taxon>
        <taxon>Neoaves</taxon>
        <taxon>Telluraves</taxon>
        <taxon>Australaves</taxon>
        <taxon>Psittaciformes</taxon>
        <taxon>Psittacidae</taxon>
        <taxon>Amazona</taxon>
    </lineage>
</organism>
<proteinExistence type="predicted"/>
<dbReference type="EMBL" id="LMAW01000081">
    <property type="protein sequence ID" value="KQL60866.1"/>
    <property type="molecule type" value="Genomic_DNA"/>
</dbReference>
<evidence type="ECO:0000313" key="2">
    <source>
        <dbReference type="EMBL" id="KQL60866.1"/>
    </source>
</evidence>
<feature type="region of interest" description="Disordered" evidence="1">
    <location>
        <begin position="1"/>
        <end position="25"/>
    </location>
</feature>